<comment type="subcellular location">
    <subcellularLocation>
        <location evidence="1">Membrane</location>
        <topology evidence="1">Multi-pass membrane protein</topology>
    </subcellularLocation>
</comment>
<evidence type="ECO:0000256" key="8">
    <source>
        <dbReference type="SAM" id="MobiDB-lite"/>
    </source>
</evidence>
<evidence type="ECO:0000256" key="6">
    <source>
        <dbReference type="ARBA" id="ARBA00023136"/>
    </source>
</evidence>
<feature type="compositionally biased region" description="Polar residues" evidence="8">
    <location>
        <begin position="205"/>
        <end position="214"/>
    </location>
</feature>
<evidence type="ECO:0000313" key="12">
    <source>
        <dbReference type="Proteomes" id="UP001626550"/>
    </source>
</evidence>
<keyword evidence="4 7" id="KW-0812">Transmembrane</keyword>
<dbReference type="GO" id="GO:0016020">
    <property type="term" value="C:membrane"/>
    <property type="evidence" value="ECO:0007669"/>
    <property type="project" value="UniProtKB-SubCell"/>
</dbReference>
<evidence type="ECO:0000259" key="10">
    <source>
        <dbReference type="PROSITE" id="PS50922"/>
    </source>
</evidence>
<dbReference type="AlphaFoldDB" id="A0ABD2QE96"/>
<organism evidence="11 12">
    <name type="scientific">Cichlidogyrus casuarinus</name>
    <dbReference type="NCBI Taxonomy" id="1844966"/>
    <lineage>
        <taxon>Eukaryota</taxon>
        <taxon>Metazoa</taxon>
        <taxon>Spiralia</taxon>
        <taxon>Lophotrochozoa</taxon>
        <taxon>Platyhelminthes</taxon>
        <taxon>Monogenea</taxon>
        <taxon>Monopisthocotylea</taxon>
        <taxon>Dactylogyridea</taxon>
        <taxon>Ancyrocephalidae</taxon>
        <taxon>Cichlidogyrus</taxon>
    </lineage>
</organism>
<evidence type="ECO:0000256" key="5">
    <source>
        <dbReference type="ARBA" id="ARBA00022989"/>
    </source>
</evidence>
<feature type="transmembrane region" description="Helical" evidence="9">
    <location>
        <begin position="159"/>
        <end position="181"/>
    </location>
</feature>
<keyword evidence="6 7" id="KW-0472">Membrane</keyword>
<sequence length="224" mass="26473">PIFTESYYDRKVPSFVKFIYVLQSAFYLHSTYATLFMDYIRSDFLALMMHHAVTCALLILSYFMMFYKIGILVLYVHDVTDILMEFAKMNAYLRNRDGKVYMIHEYIANVAFAIFTAAWIYFRLYLYPLKVLHSTTWCVYLIHKDGDAWLFKYFNGMLFFLQAIHIYWFYYITQIIVRILTGKMKEIDDIREDGDVPSPAGHKGSINSVSNGHIKNNPEKSKNK</sequence>
<dbReference type="InterPro" id="IPR006634">
    <property type="entry name" value="TLC-dom"/>
</dbReference>
<name>A0ABD2QE96_9PLAT</name>
<comment type="pathway">
    <text evidence="2">Lipid metabolism; sphingolipid metabolism.</text>
</comment>
<feature type="transmembrane region" description="Helical" evidence="9">
    <location>
        <begin position="18"/>
        <end position="37"/>
    </location>
</feature>
<evidence type="ECO:0000256" key="4">
    <source>
        <dbReference type="ARBA" id="ARBA00022692"/>
    </source>
</evidence>
<dbReference type="Pfam" id="PF03798">
    <property type="entry name" value="TRAM_LAG1_CLN8"/>
    <property type="match status" value="1"/>
</dbReference>
<dbReference type="PANTHER" id="PTHR12560:SF58">
    <property type="entry name" value="CERAMIDE SYNTHASE 1"/>
    <property type="match status" value="1"/>
</dbReference>
<keyword evidence="12" id="KW-1185">Reference proteome</keyword>
<evidence type="ECO:0000256" key="2">
    <source>
        <dbReference type="ARBA" id="ARBA00004760"/>
    </source>
</evidence>
<evidence type="ECO:0000256" key="7">
    <source>
        <dbReference type="PROSITE-ProRule" id="PRU00205"/>
    </source>
</evidence>
<feature type="domain" description="TLC" evidence="10">
    <location>
        <begin position="1"/>
        <end position="181"/>
    </location>
</feature>
<keyword evidence="5 9" id="KW-1133">Transmembrane helix</keyword>
<dbReference type="PIRSF" id="PIRSF005225">
    <property type="entry name" value="LAG1_LAC1"/>
    <property type="match status" value="1"/>
</dbReference>
<dbReference type="PROSITE" id="PS50922">
    <property type="entry name" value="TLC"/>
    <property type="match status" value="1"/>
</dbReference>
<protein>
    <submittedName>
        <fullName evidence="11">Ceramide synthase 1</fullName>
    </submittedName>
</protein>
<comment type="pathway">
    <text evidence="3">Sphingolipid metabolism.</text>
</comment>
<evidence type="ECO:0000256" key="9">
    <source>
        <dbReference type="SAM" id="Phobius"/>
    </source>
</evidence>
<reference evidence="11 12" key="1">
    <citation type="submission" date="2024-11" db="EMBL/GenBank/DDBJ databases">
        <title>Adaptive evolution of stress response genes in parasites aligns with host niche diversity.</title>
        <authorList>
            <person name="Hahn C."/>
            <person name="Resl P."/>
        </authorList>
    </citation>
    <scope>NUCLEOTIDE SEQUENCE [LARGE SCALE GENOMIC DNA]</scope>
    <source>
        <strain evidence="11">EGGRZ-B1_66</strain>
        <tissue evidence="11">Body</tissue>
    </source>
</reference>
<feature type="transmembrane region" description="Helical" evidence="9">
    <location>
        <begin position="106"/>
        <end position="126"/>
    </location>
</feature>
<feature type="region of interest" description="Disordered" evidence="8">
    <location>
        <begin position="191"/>
        <end position="224"/>
    </location>
</feature>
<dbReference type="InterPro" id="IPR016439">
    <property type="entry name" value="Lag1/Lac1-like"/>
</dbReference>
<dbReference type="EMBL" id="JBJKFK010000315">
    <property type="protein sequence ID" value="KAL3317867.1"/>
    <property type="molecule type" value="Genomic_DNA"/>
</dbReference>
<dbReference type="Proteomes" id="UP001626550">
    <property type="component" value="Unassembled WGS sequence"/>
</dbReference>
<dbReference type="PANTHER" id="PTHR12560">
    <property type="entry name" value="LONGEVITY ASSURANCE FACTOR 1 LAG1"/>
    <property type="match status" value="1"/>
</dbReference>
<comment type="caution">
    <text evidence="11">The sequence shown here is derived from an EMBL/GenBank/DDBJ whole genome shotgun (WGS) entry which is preliminary data.</text>
</comment>
<accession>A0ABD2QE96</accession>
<feature type="non-terminal residue" evidence="11">
    <location>
        <position position="1"/>
    </location>
</feature>
<proteinExistence type="predicted"/>
<dbReference type="SMART" id="SM00724">
    <property type="entry name" value="TLC"/>
    <property type="match status" value="1"/>
</dbReference>
<evidence type="ECO:0000256" key="1">
    <source>
        <dbReference type="ARBA" id="ARBA00004141"/>
    </source>
</evidence>
<evidence type="ECO:0000313" key="11">
    <source>
        <dbReference type="EMBL" id="KAL3317867.1"/>
    </source>
</evidence>
<gene>
    <name evidence="11" type="primary">CERS1_1</name>
    <name evidence="11" type="ORF">Ciccas_003464</name>
</gene>
<evidence type="ECO:0000256" key="3">
    <source>
        <dbReference type="ARBA" id="ARBA00004991"/>
    </source>
</evidence>